<dbReference type="NCBIfam" id="TIGR00254">
    <property type="entry name" value="GGDEF"/>
    <property type="match status" value="1"/>
</dbReference>
<dbReference type="SUPFAM" id="SSF55785">
    <property type="entry name" value="PYP-like sensor domain (PAS domain)"/>
    <property type="match status" value="1"/>
</dbReference>
<dbReference type="InterPro" id="IPR043128">
    <property type="entry name" value="Rev_trsase/Diguanyl_cyclase"/>
</dbReference>
<dbReference type="PROSITE" id="PS50887">
    <property type="entry name" value="GGDEF"/>
    <property type="match status" value="1"/>
</dbReference>
<evidence type="ECO:0000259" key="3">
    <source>
        <dbReference type="PROSITE" id="PS50883"/>
    </source>
</evidence>
<feature type="signal peptide" evidence="1">
    <location>
        <begin position="1"/>
        <end position="22"/>
    </location>
</feature>
<dbReference type="InterPro" id="IPR035965">
    <property type="entry name" value="PAS-like_dom_sf"/>
</dbReference>
<dbReference type="InterPro" id="IPR029787">
    <property type="entry name" value="Nucleotide_cyclase"/>
</dbReference>
<dbReference type="Gene3D" id="3.20.20.450">
    <property type="entry name" value="EAL domain"/>
    <property type="match status" value="1"/>
</dbReference>
<dbReference type="Pfam" id="PF12974">
    <property type="entry name" value="Phosphonate-bd"/>
    <property type="match status" value="1"/>
</dbReference>
<dbReference type="SMART" id="SM00086">
    <property type="entry name" value="PAC"/>
    <property type="match status" value="1"/>
</dbReference>
<gene>
    <name evidence="5" type="ORF">MIZ03_0343</name>
</gene>
<dbReference type="SMART" id="SM00267">
    <property type="entry name" value="GGDEF"/>
    <property type="match status" value="1"/>
</dbReference>
<dbReference type="CDD" id="cd01948">
    <property type="entry name" value="EAL"/>
    <property type="match status" value="1"/>
</dbReference>
<evidence type="ECO:0000313" key="5">
    <source>
        <dbReference type="EMBL" id="BCO25482.1"/>
    </source>
</evidence>
<dbReference type="InterPro" id="IPR001610">
    <property type="entry name" value="PAC"/>
</dbReference>
<protein>
    <recommendedName>
        <fullName evidence="7">Diguanylate cyclase/phosphodiesterase with PAS/PAC sensor(S)</fullName>
    </recommendedName>
</protein>
<evidence type="ECO:0000256" key="1">
    <source>
        <dbReference type="SAM" id="SignalP"/>
    </source>
</evidence>
<dbReference type="PANTHER" id="PTHR44757:SF2">
    <property type="entry name" value="BIOFILM ARCHITECTURE MAINTENANCE PROTEIN MBAA"/>
    <property type="match status" value="1"/>
</dbReference>
<dbReference type="SMART" id="SM00052">
    <property type="entry name" value="EAL"/>
    <property type="match status" value="1"/>
</dbReference>
<dbReference type="Proteomes" id="UP000824366">
    <property type="component" value="Chromosome"/>
</dbReference>
<feature type="domain" description="PAC" evidence="2">
    <location>
        <begin position="424"/>
        <end position="476"/>
    </location>
</feature>
<dbReference type="SUPFAM" id="SSF141868">
    <property type="entry name" value="EAL domain-like"/>
    <property type="match status" value="1"/>
</dbReference>
<feature type="domain" description="GGDEF" evidence="4">
    <location>
        <begin position="508"/>
        <end position="656"/>
    </location>
</feature>
<dbReference type="PROSITE" id="PS50883">
    <property type="entry name" value="EAL"/>
    <property type="match status" value="1"/>
</dbReference>
<dbReference type="InterPro" id="IPR000014">
    <property type="entry name" value="PAS"/>
</dbReference>
<organism evidence="5 6">
    <name type="scientific">Rhodoferax lithotrophicus</name>
    <dbReference type="NCBI Taxonomy" id="2798804"/>
    <lineage>
        <taxon>Bacteria</taxon>
        <taxon>Pseudomonadati</taxon>
        <taxon>Pseudomonadota</taxon>
        <taxon>Betaproteobacteria</taxon>
        <taxon>Burkholderiales</taxon>
        <taxon>Comamonadaceae</taxon>
        <taxon>Rhodoferax</taxon>
    </lineage>
</organism>
<feature type="chain" id="PRO_5047513036" description="Diguanylate cyclase/phosphodiesterase with PAS/PAC sensor(S)" evidence="1">
    <location>
        <begin position="23"/>
        <end position="928"/>
    </location>
</feature>
<evidence type="ECO:0000313" key="6">
    <source>
        <dbReference type="Proteomes" id="UP000824366"/>
    </source>
</evidence>
<evidence type="ECO:0000259" key="2">
    <source>
        <dbReference type="PROSITE" id="PS50113"/>
    </source>
</evidence>
<dbReference type="Pfam" id="PF00563">
    <property type="entry name" value="EAL"/>
    <property type="match status" value="1"/>
</dbReference>
<keyword evidence="1" id="KW-0732">Signal</keyword>
<feature type="domain" description="EAL" evidence="3">
    <location>
        <begin position="665"/>
        <end position="919"/>
    </location>
</feature>
<dbReference type="PANTHER" id="PTHR44757">
    <property type="entry name" value="DIGUANYLATE CYCLASE DGCP"/>
    <property type="match status" value="1"/>
</dbReference>
<dbReference type="InterPro" id="IPR052155">
    <property type="entry name" value="Biofilm_reg_signaling"/>
</dbReference>
<dbReference type="NCBIfam" id="TIGR00229">
    <property type="entry name" value="sensory_box"/>
    <property type="match status" value="1"/>
</dbReference>
<dbReference type="InterPro" id="IPR000700">
    <property type="entry name" value="PAS-assoc_C"/>
</dbReference>
<dbReference type="PROSITE" id="PS50113">
    <property type="entry name" value="PAC"/>
    <property type="match status" value="1"/>
</dbReference>
<dbReference type="EMBL" id="AP024238">
    <property type="protein sequence ID" value="BCO25482.1"/>
    <property type="molecule type" value="Genomic_DNA"/>
</dbReference>
<dbReference type="Pfam" id="PF13426">
    <property type="entry name" value="PAS_9"/>
    <property type="match status" value="1"/>
</dbReference>
<reference evidence="5 6" key="1">
    <citation type="journal article" date="2021" name="Microbiol. Spectr.">
        <title>A Single Bacterium Capable of Oxidation and Reduction of Iron at Circumneutral pH.</title>
        <authorList>
            <person name="Kato S."/>
            <person name="Ohkuma M."/>
        </authorList>
    </citation>
    <scope>NUCLEOTIDE SEQUENCE [LARGE SCALE GENOMIC DNA]</scope>
    <source>
        <strain evidence="5 6">MIZ03</strain>
    </source>
</reference>
<evidence type="ECO:0008006" key="7">
    <source>
        <dbReference type="Google" id="ProtNLM"/>
    </source>
</evidence>
<dbReference type="Gene3D" id="3.30.450.20">
    <property type="entry name" value="PAS domain"/>
    <property type="match status" value="1"/>
</dbReference>
<dbReference type="SUPFAM" id="SSF55073">
    <property type="entry name" value="Nucleotide cyclase"/>
    <property type="match status" value="1"/>
</dbReference>
<dbReference type="InterPro" id="IPR035919">
    <property type="entry name" value="EAL_sf"/>
</dbReference>
<dbReference type="SUPFAM" id="SSF53850">
    <property type="entry name" value="Periplasmic binding protein-like II"/>
    <property type="match status" value="1"/>
</dbReference>
<dbReference type="CDD" id="cd00130">
    <property type="entry name" value="PAS"/>
    <property type="match status" value="1"/>
</dbReference>
<dbReference type="Pfam" id="PF00990">
    <property type="entry name" value="GGDEF"/>
    <property type="match status" value="1"/>
</dbReference>
<dbReference type="InterPro" id="IPR001633">
    <property type="entry name" value="EAL_dom"/>
</dbReference>
<accession>A0ABM7MH14</accession>
<name>A0ABM7MH14_9BURK</name>
<dbReference type="Gene3D" id="3.40.190.10">
    <property type="entry name" value="Periplasmic binding protein-like II"/>
    <property type="match status" value="2"/>
</dbReference>
<keyword evidence="6" id="KW-1185">Reference proteome</keyword>
<sequence>MLRKSRWFVFLYCFYSASVAQAVSPVHIGVLSFQSKADTLAQWLPTAMALAHWVPETQFEIVPLTYEELDAAVQEDRLDFVLTNPEHYVVLRNKHMLRPMVTINQRVGDQVVDHFGSVIFTPAKSNIHTLEQVRGKRVAAVGVNSLGGFLMAADVFRDNQLILNNSRDVQLSFLGVPHERVVLAVLAGQADVGIVRTGVLEQMMAAAKLDLTQLRVLNLQPADRFPQLLSTALYAEWPWAAMPHTPPALTKAVLVGLLQIQADSEAARAGRYQSFSIPASYSQVEDLMRRLQVYPGQDQMHTWQDVWWRYKHWIEVLGALLLSFGLLMLAHLWRSNQRLKELTHLNREAQTSLELTAAAFNSQVGLIVTDGLTRIQRANPAMTSILGFAEADLVGQVTVVLRGATVLHGTMRKMWEVVQSHGRWQGELMCRHRSGSDVPCMVSISTIRNPATGLTGFVGSFADISAQKKSADDIRQLAYFDPLTALPNRRMFLERLQTTLESALLEGTLAGVMFIDLDHFKNLNDAHGHSVGDQLLKLMSGRLRLLIGPNDLAARLGGDEFVVMMSGLSTSEEQALSQVMEMAERIHHALLDPFELDTHNETGLYAQALHYTCSGSIGVALFGLIDEPLTEVLKRADVAMYKSKQDGRNLIRQYDPQAQKVLNARMALSNDLNLALRDGQLKLLYQLQVDAENQARGAECLMRWHHPQHGQVSPVEFIPLAEDSGAIVAMGDWVVRLACETLARWAQVPQLSHLTLSVNVSPRQFTETDFVARISHILQDTGASPHLLRLEVTEGIVMQDKHEVIAKMRELCALGLSFSIDDFGTGYSSLSYIQTLPLAELKIDKAFVNELTTSERAQAIVKAIIAIGHSMGITLVSEGVETQAQKDQLLALGCTLLQGYLITRPIECAALEDLVISRHSSPMMYSLI</sequence>
<evidence type="ECO:0000259" key="4">
    <source>
        <dbReference type="PROSITE" id="PS50887"/>
    </source>
</evidence>
<dbReference type="CDD" id="cd01949">
    <property type="entry name" value="GGDEF"/>
    <property type="match status" value="1"/>
</dbReference>
<dbReference type="InterPro" id="IPR000160">
    <property type="entry name" value="GGDEF_dom"/>
</dbReference>
<dbReference type="Gene3D" id="3.30.70.270">
    <property type="match status" value="1"/>
</dbReference>
<proteinExistence type="predicted"/>